<organism evidence="1 2">
    <name type="scientific">Rhodanobacter glycinis</name>
    <dbReference type="NCBI Taxonomy" id="582702"/>
    <lineage>
        <taxon>Bacteria</taxon>
        <taxon>Pseudomonadati</taxon>
        <taxon>Pseudomonadota</taxon>
        <taxon>Gammaproteobacteria</taxon>
        <taxon>Lysobacterales</taxon>
        <taxon>Rhodanobacteraceae</taxon>
        <taxon>Rhodanobacter</taxon>
    </lineage>
</organism>
<dbReference type="EMBL" id="CP042807">
    <property type="protein sequence ID" value="QEE24485.1"/>
    <property type="molecule type" value="Genomic_DNA"/>
</dbReference>
<evidence type="ECO:0000313" key="1">
    <source>
        <dbReference type="EMBL" id="QEE24485.1"/>
    </source>
</evidence>
<name>A0A5B9E0N5_9GAMM</name>
<sequence length="122" mass="13288">MDGNSENGTMNRTADHHAENCRRLAKILIEPLREVARRHGYALGVHGSLAYDIDLIACPWREGCVDQETVAKAIQEAVRAIAGCAEMIGDQTPTQKPHGRLAWSFHMGGGPYIDLSVLPPNG</sequence>
<evidence type="ECO:0000313" key="2">
    <source>
        <dbReference type="Proteomes" id="UP000321807"/>
    </source>
</evidence>
<gene>
    <name evidence="1" type="ORF">CS053_08220</name>
</gene>
<dbReference type="RefSeq" id="WP_147627078.1">
    <property type="nucleotide sequence ID" value="NZ_CP042807.1"/>
</dbReference>
<dbReference type="KEGG" id="rgl:CS053_08220"/>
<proteinExistence type="predicted"/>
<dbReference type="Proteomes" id="UP000321807">
    <property type="component" value="Chromosome"/>
</dbReference>
<reference evidence="1 2" key="1">
    <citation type="submission" date="2019-08" db="EMBL/GenBank/DDBJ databases">
        <title>Complete genome sequence of Rhodanobacter glycinis strain T01E-68 isolated from tomato root.</title>
        <authorList>
            <person name="Weon H.-Y."/>
            <person name="Lee S.A."/>
        </authorList>
    </citation>
    <scope>NUCLEOTIDE SEQUENCE [LARGE SCALE GENOMIC DNA]</scope>
    <source>
        <strain evidence="1 2">T01E-68</strain>
    </source>
</reference>
<accession>A0A5B9E0N5</accession>
<protein>
    <submittedName>
        <fullName evidence="1">Uncharacterized protein</fullName>
    </submittedName>
</protein>
<dbReference type="AlphaFoldDB" id="A0A5B9E0N5"/>